<organism evidence="25">
    <name type="scientific">Chlorobium phaeobacteroides (strain BS1)</name>
    <dbReference type="NCBI Taxonomy" id="331678"/>
    <lineage>
        <taxon>Bacteria</taxon>
        <taxon>Pseudomonadati</taxon>
        <taxon>Chlorobiota</taxon>
        <taxon>Chlorobiia</taxon>
        <taxon>Chlorobiales</taxon>
        <taxon>Chlorobiaceae</taxon>
        <taxon>Chlorobium/Pelodictyon group</taxon>
        <taxon>Chlorobium</taxon>
    </lineage>
</organism>
<evidence type="ECO:0000256" key="7">
    <source>
        <dbReference type="ARBA" id="ARBA00013025"/>
    </source>
</evidence>
<evidence type="ECO:0000256" key="14">
    <source>
        <dbReference type="ARBA" id="ARBA00022909"/>
    </source>
</evidence>
<evidence type="ECO:0000256" key="9">
    <source>
        <dbReference type="ARBA" id="ARBA00022598"/>
    </source>
</evidence>
<dbReference type="GO" id="GO:0005524">
    <property type="term" value="F:ATP binding"/>
    <property type="evidence" value="ECO:0007669"/>
    <property type="project" value="UniProtKB-KW"/>
</dbReference>
<keyword evidence="10" id="KW-0479">Metal-binding</keyword>
<dbReference type="EC" id="6.3.2.12" evidence="6"/>
<name>B3ELQ9_CHLPB</name>
<keyword evidence="9 22" id="KW-0436">Ligase</keyword>
<keyword evidence="12 22" id="KW-0067">ATP-binding</keyword>
<dbReference type="Pfam" id="PF08245">
    <property type="entry name" value="Mur_ligase_M"/>
    <property type="match status" value="1"/>
</dbReference>
<dbReference type="HOGENOM" id="CLU_015869_1_2_10"/>
<comment type="catalytic activity">
    <reaction evidence="18">
        <text>(6S)-5,6,7,8-tetrahydrofolyl-(gamma-L-Glu)(n) + L-glutamate + ATP = (6S)-5,6,7,8-tetrahydrofolyl-(gamma-L-Glu)(n+1) + ADP + phosphate + H(+)</text>
        <dbReference type="Rhea" id="RHEA:10580"/>
        <dbReference type="Rhea" id="RHEA-COMP:14738"/>
        <dbReference type="Rhea" id="RHEA-COMP:14740"/>
        <dbReference type="ChEBI" id="CHEBI:15378"/>
        <dbReference type="ChEBI" id="CHEBI:29985"/>
        <dbReference type="ChEBI" id="CHEBI:30616"/>
        <dbReference type="ChEBI" id="CHEBI:43474"/>
        <dbReference type="ChEBI" id="CHEBI:141005"/>
        <dbReference type="ChEBI" id="CHEBI:456216"/>
        <dbReference type="EC" id="6.3.2.17"/>
    </reaction>
</comment>
<evidence type="ECO:0000256" key="8">
    <source>
        <dbReference type="ARBA" id="ARBA00019357"/>
    </source>
</evidence>
<evidence type="ECO:0000256" key="1">
    <source>
        <dbReference type="ARBA" id="ARBA00001946"/>
    </source>
</evidence>
<evidence type="ECO:0000256" key="12">
    <source>
        <dbReference type="ARBA" id="ARBA00022840"/>
    </source>
</evidence>
<keyword evidence="13" id="KW-0460">Magnesium</keyword>
<evidence type="ECO:0000256" key="4">
    <source>
        <dbReference type="ARBA" id="ARBA00005150"/>
    </source>
</evidence>
<comment type="catalytic activity">
    <reaction evidence="19">
        <text>10-formyltetrahydrofolyl-(gamma-L-Glu)(n) + L-glutamate + ATP = 10-formyltetrahydrofolyl-(gamma-L-Glu)(n+1) + ADP + phosphate + H(+)</text>
        <dbReference type="Rhea" id="RHEA:51904"/>
        <dbReference type="Rhea" id="RHEA-COMP:13088"/>
        <dbReference type="Rhea" id="RHEA-COMP:14300"/>
        <dbReference type="ChEBI" id="CHEBI:15378"/>
        <dbReference type="ChEBI" id="CHEBI:29985"/>
        <dbReference type="ChEBI" id="CHEBI:30616"/>
        <dbReference type="ChEBI" id="CHEBI:43474"/>
        <dbReference type="ChEBI" id="CHEBI:134413"/>
        <dbReference type="ChEBI" id="CHEBI:456216"/>
        <dbReference type="EC" id="6.3.2.17"/>
    </reaction>
</comment>
<dbReference type="EC" id="6.3.2.17" evidence="7"/>
<dbReference type="PIRSF" id="PIRSF001563">
    <property type="entry name" value="Folylpolyglu_synth"/>
    <property type="match status" value="1"/>
</dbReference>
<dbReference type="NCBIfam" id="TIGR01499">
    <property type="entry name" value="folC"/>
    <property type="match status" value="1"/>
</dbReference>
<proteinExistence type="inferred from homology"/>
<evidence type="ECO:0000256" key="13">
    <source>
        <dbReference type="ARBA" id="ARBA00022842"/>
    </source>
</evidence>
<feature type="domain" description="Mur ligase central" evidence="24">
    <location>
        <begin position="58"/>
        <end position="278"/>
    </location>
</feature>
<evidence type="ECO:0000313" key="25">
    <source>
        <dbReference type="EMBL" id="ACE03388.1"/>
    </source>
</evidence>
<evidence type="ECO:0000256" key="19">
    <source>
        <dbReference type="ARBA" id="ARBA00047808"/>
    </source>
</evidence>
<dbReference type="InterPro" id="IPR036615">
    <property type="entry name" value="Mur_ligase_C_dom_sf"/>
</dbReference>
<comment type="pathway">
    <text evidence="3">Cofactor biosynthesis; tetrahydrofolate biosynthesis; 7,8-dihydrofolate from 2-amino-4-hydroxy-6-hydroxymethyl-7,8-dihydropteridine diphosphate and 4-aminobenzoate: step 2/2.</text>
</comment>
<feature type="domain" description="Mur ligase C-terminal" evidence="23">
    <location>
        <begin position="304"/>
        <end position="424"/>
    </location>
</feature>
<evidence type="ECO:0000256" key="20">
    <source>
        <dbReference type="ARBA" id="ARBA00049035"/>
    </source>
</evidence>
<dbReference type="Pfam" id="PF02875">
    <property type="entry name" value="Mur_ligase_C"/>
    <property type="match status" value="1"/>
</dbReference>
<comment type="similarity">
    <text evidence="5 22">Belongs to the folylpolyglutamate synthase family.</text>
</comment>
<evidence type="ECO:0000256" key="22">
    <source>
        <dbReference type="PIRNR" id="PIRNR001563"/>
    </source>
</evidence>
<dbReference type="SUPFAM" id="SSF53623">
    <property type="entry name" value="MurD-like peptide ligases, catalytic domain"/>
    <property type="match status" value="1"/>
</dbReference>
<dbReference type="PANTHER" id="PTHR11136">
    <property type="entry name" value="FOLYLPOLYGLUTAMATE SYNTHASE-RELATED"/>
    <property type="match status" value="1"/>
</dbReference>
<dbReference type="eggNOG" id="COG0285">
    <property type="taxonomic scope" value="Bacteria"/>
</dbReference>
<dbReference type="STRING" id="331678.Cphamn1_0423"/>
<evidence type="ECO:0000259" key="24">
    <source>
        <dbReference type="Pfam" id="PF08245"/>
    </source>
</evidence>
<dbReference type="GO" id="GO:0005737">
    <property type="term" value="C:cytoplasm"/>
    <property type="evidence" value="ECO:0007669"/>
    <property type="project" value="TreeGrafter"/>
</dbReference>
<evidence type="ECO:0000256" key="6">
    <source>
        <dbReference type="ARBA" id="ARBA00013023"/>
    </source>
</evidence>
<evidence type="ECO:0000256" key="17">
    <source>
        <dbReference type="ARBA" id="ARBA00032510"/>
    </source>
</evidence>
<evidence type="ECO:0000256" key="16">
    <source>
        <dbReference type="ARBA" id="ARBA00030592"/>
    </source>
</evidence>
<comment type="function">
    <text evidence="2">Functions in two distinct reactions of the de novo folate biosynthetic pathway. Catalyzes the addition of a glutamate residue to dihydropteroate (7,8-dihydropteroate or H2Pte) to form dihydrofolate (7,8-dihydrofolate monoglutamate or H2Pte-Glu). Also catalyzes successive additions of L-glutamate to tetrahydrofolate or 10-formyltetrahydrofolate or 5,10-methylenetetrahydrofolate, leading to folylpolyglutamate derivatives.</text>
</comment>
<dbReference type="PROSITE" id="PS01012">
    <property type="entry name" value="FOLYLPOLYGLU_SYNT_2"/>
    <property type="match status" value="1"/>
</dbReference>
<dbReference type="AlphaFoldDB" id="B3ELQ9"/>
<dbReference type="InterPro" id="IPR036565">
    <property type="entry name" value="Mur-like_cat_sf"/>
</dbReference>
<comment type="catalytic activity">
    <reaction evidence="21">
        <text>7,8-dihydropteroate + L-glutamate + ATP = 7,8-dihydrofolate + ADP + phosphate + H(+)</text>
        <dbReference type="Rhea" id="RHEA:23584"/>
        <dbReference type="ChEBI" id="CHEBI:15378"/>
        <dbReference type="ChEBI" id="CHEBI:17839"/>
        <dbReference type="ChEBI" id="CHEBI:29985"/>
        <dbReference type="ChEBI" id="CHEBI:30616"/>
        <dbReference type="ChEBI" id="CHEBI:43474"/>
        <dbReference type="ChEBI" id="CHEBI:57451"/>
        <dbReference type="ChEBI" id="CHEBI:456216"/>
        <dbReference type="EC" id="6.3.2.12"/>
    </reaction>
</comment>
<comment type="pathway">
    <text evidence="4">Cofactor biosynthesis; tetrahydrofolylpolyglutamate biosynthesis.</text>
</comment>
<dbReference type="InterPro" id="IPR013221">
    <property type="entry name" value="Mur_ligase_cen"/>
</dbReference>
<dbReference type="InterPro" id="IPR018109">
    <property type="entry name" value="Folylpolyglutamate_synth_CS"/>
</dbReference>
<dbReference type="InterPro" id="IPR001645">
    <property type="entry name" value="Folylpolyglutamate_synth"/>
</dbReference>
<dbReference type="SUPFAM" id="SSF53244">
    <property type="entry name" value="MurD-like peptide ligases, peptide-binding domain"/>
    <property type="match status" value="1"/>
</dbReference>
<dbReference type="Gene3D" id="3.90.190.20">
    <property type="entry name" value="Mur ligase, C-terminal domain"/>
    <property type="match status" value="1"/>
</dbReference>
<evidence type="ECO:0000256" key="15">
    <source>
        <dbReference type="ARBA" id="ARBA00030048"/>
    </source>
</evidence>
<evidence type="ECO:0000259" key="23">
    <source>
        <dbReference type="Pfam" id="PF02875"/>
    </source>
</evidence>
<evidence type="ECO:0000256" key="21">
    <source>
        <dbReference type="ARBA" id="ARBA00049161"/>
    </source>
</evidence>
<reference evidence="25" key="1">
    <citation type="submission" date="2008-06" db="EMBL/GenBank/DDBJ databases">
        <title>Complete sequence of Chlorobium phaeobacteroides BS1.</title>
        <authorList>
            <consortium name="US DOE Joint Genome Institute"/>
            <person name="Lucas S."/>
            <person name="Copeland A."/>
            <person name="Lapidus A."/>
            <person name="Glavina del Rio T."/>
            <person name="Dalin E."/>
            <person name="Tice H."/>
            <person name="Bruce D."/>
            <person name="Goodwin L."/>
            <person name="Pitluck S."/>
            <person name="Schmutz J."/>
            <person name="Larimer F."/>
            <person name="Land M."/>
            <person name="Hauser L."/>
            <person name="Kyrpides N."/>
            <person name="Ovchinnikova G."/>
            <person name="Li T."/>
            <person name="Liu Z."/>
            <person name="Zhao F."/>
            <person name="Overmann J."/>
            <person name="Bryant D.A."/>
            <person name="Richardson P."/>
        </authorList>
    </citation>
    <scope>NUCLEOTIDE SEQUENCE [LARGE SCALE GENOMIC DNA]</scope>
    <source>
        <strain evidence="25">BS1</strain>
    </source>
</reference>
<dbReference type="FunFam" id="3.40.1190.10:FF:000011">
    <property type="entry name" value="Folylpolyglutamate synthase/dihydrofolate synthase"/>
    <property type="match status" value="1"/>
</dbReference>
<gene>
    <name evidence="25" type="ordered locus">Cphamn1_0423</name>
</gene>
<dbReference type="EMBL" id="CP001101">
    <property type="protein sequence ID" value="ACE03388.1"/>
    <property type="molecule type" value="Genomic_DNA"/>
</dbReference>
<evidence type="ECO:0000256" key="2">
    <source>
        <dbReference type="ARBA" id="ARBA00002714"/>
    </source>
</evidence>
<dbReference type="KEGG" id="cpb:Cphamn1_0423"/>
<evidence type="ECO:0000256" key="11">
    <source>
        <dbReference type="ARBA" id="ARBA00022741"/>
    </source>
</evidence>
<comment type="cofactor">
    <cofactor evidence="1">
        <name>Mg(2+)</name>
        <dbReference type="ChEBI" id="CHEBI:18420"/>
    </cofactor>
</comment>
<keyword evidence="14" id="KW-0289">Folate biosynthesis</keyword>
<dbReference type="GO" id="GO:0008841">
    <property type="term" value="F:dihydrofolate synthase activity"/>
    <property type="evidence" value="ECO:0007669"/>
    <property type="project" value="UniProtKB-EC"/>
</dbReference>
<evidence type="ECO:0000256" key="18">
    <source>
        <dbReference type="ARBA" id="ARBA00047493"/>
    </source>
</evidence>
<evidence type="ECO:0000256" key="10">
    <source>
        <dbReference type="ARBA" id="ARBA00022723"/>
    </source>
</evidence>
<dbReference type="GO" id="GO:0004326">
    <property type="term" value="F:tetrahydrofolylpolyglutamate synthase activity"/>
    <property type="evidence" value="ECO:0007669"/>
    <property type="project" value="UniProtKB-EC"/>
</dbReference>
<accession>B3ELQ9</accession>
<sequence length="436" mass="47360">MHCSLFEPHESRNVTYQDAINFLFPLHRFGMKPGLERIRSLLNAVGNPQKRLGKVVHIAGTNGKGTVAYAVASIFSSAGFTTGLYTSPHLVSFTERICVNGCRIPEPQVAAYCDVLKEEVADRKATFFEVTTAMACMYFAEMQAEVSVIETGMGGRLDATNVVDPDYVIIPSIGKDHTAWLGDTVEKIAAEKAAIIKKGSRVYTAVKDPAALKPIIGRAAAVGATLHVLQDFPEPVVHSAAVGELVFSLKARGADFRKLKSGVTGDFHASNLELAVLAAHDAGIEERSIRKGLLSMRDFGYRARLERLSGKPDLLLDVAHNPDGMEKSVNTLLRFSHAYRNVLVVLGLVRDKDVAEVVRCLKKLTKTVITVNLLSERGLPASELGGMCRNEGFHAIVAETAAEALDIVKRTADKDDLVLVTGSFYLAGEVLKLMKR</sequence>
<dbReference type="GO" id="GO:0046656">
    <property type="term" value="P:folic acid biosynthetic process"/>
    <property type="evidence" value="ECO:0007669"/>
    <property type="project" value="UniProtKB-KW"/>
</dbReference>
<dbReference type="InterPro" id="IPR004101">
    <property type="entry name" value="Mur_ligase_C"/>
</dbReference>
<evidence type="ECO:0000256" key="5">
    <source>
        <dbReference type="ARBA" id="ARBA00008276"/>
    </source>
</evidence>
<dbReference type="GO" id="GO:0046872">
    <property type="term" value="F:metal ion binding"/>
    <property type="evidence" value="ECO:0007669"/>
    <property type="project" value="UniProtKB-KW"/>
</dbReference>
<dbReference type="Gene3D" id="3.40.1190.10">
    <property type="entry name" value="Mur-like, catalytic domain"/>
    <property type="match status" value="1"/>
</dbReference>
<protein>
    <recommendedName>
        <fullName evidence="8">Dihydrofolate synthase/folylpolyglutamate synthase</fullName>
        <ecNumber evidence="6">6.3.2.12</ecNumber>
        <ecNumber evidence="7">6.3.2.17</ecNumber>
    </recommendedName>
    <alternativeName>
        <fullName evidence="17">Folylpoly-gamma-glutamate synthetase-dihydrofolate synthetase</fullName>
    </alternativeName>
    <alternativeName>
        <fullName evidence="15">Folylpolyglutamate synthetase</fullName>
    </alternativeName>
    <alternativeName>
        <fullName evidence="16">Tetrahydrofolylpolyglutamate synthase</fullName>
    </alternativeName>
</protein>
<evidence type="ECO:0000256" key="3">
    <source>
        <dbReference type="ARBA" id="ARBA00004799"/>
    </source>
</evidence>
<keyword evidence="11 22" id="KW-0547">Nucleotide-binding</keyword>
<comment type="catalytic activity">
    <reaction evidence="20">
        <text>(6R)-5,10-methylenetetrahydrofolyl-(gamma-L-Glu)(n) + L-glutamate + ATP = (6R)-5,10-methylenetetrahydrofolyl-(gamma-L-Glu)(n+1) + ADP + phosphate + H(+)</text>
        <dbReference type="Rhea" id="RHEA:51912"/>
        <dbReference type="Rhea" id="RHEA-COMP:13257"/>
        <dbReference type="Rhea" id="RHEA-COMP:13258"/>
        <dbReference type="ChEBI" id="CHEBI:15378"/>
        <dbReference type="ChEBI" id="CHEBI:29985"/>
        <dbReference type="ChEBI" id="CHEBI:30616"/>
        <dbReference type="ChEBI" id="CHEBI:43474"/>
        <dbReference type="ChEBI" id="CHEBI:136572"/>
        <dbReference type="ChEBI" id="CHEBI:456216"/>
        <dbReference type="EC" id="6.3.2.17"/>
    </reaction>
</comment>
<dbReference type="PANTHER" id="PTHR11136:SF0">
    <property type="entry name" value="DIHYDROFOLATE SYNTHETASE-RELATED"/>
    <property type="match status" value="1"/>
</dbReference>